<dbReference type="PROSITE" id="PS51161">
    <property type="entry name" value="ATP_CONE"/>
    <property type="match status" value="1"/>
</dbReference>
<dbReference type="PANTHER" id="PTHR30455:SF2">
    <property type="entry name" value="TRANSCRIPTIONAL REPRESSOR NRDR"/>
    <property type="match status" value="1"/>
</dbReference>
<evidence type="ECO:0000256" key="8">
    <source>
        <dbReference type="HAMAP-Rule" id="MF_00440"/>
    </source>
</evidence>
<evidence type="ECO:0000256" key="4">
    <source>
        <dbReference type="ARBA" id="ARBA00022840"/>
    </source>
</evidence>
<dbReference type="STRING" id="223184.AS25_03020"/>
<dbReference type="PANTHER" id="PTHR30455">
    <property type="entry name" value="TRANSCRIPTIONAL REPRESSOR NRDR"/>
    <property type="match status" value="1"/>
</dbReference>
<keyword evidence="6 8" id="KW-0238">DNA-binding</keyword>
<reference evidence="11 12" key="1">
    <citation type="submission" date="2014-09" db="EMBL/GenBank/DDBJ databases">
        <title>High-quality draft genome sequence of Kocuria marina SO9-6, an actinobacterium isolated from a copper mine.</title>
        <authorList>
            <person name="Castro D.B."/>
            <person name="Pereira L.B."/>
            <person name="Silva M.V."/>
            <person name="Silva B.P."/>
            <person name="Zanardi B.R."/>
            <person name="Carlos C."/>
            <person name="Belgini D.R."/>
            <person name="Limache E.G."/>
            <person name="Lacerda G.V."/>
            <person name="Nery M.B."/>
            <person name="Gomes M.B."/>
            <person name="Souza S."/>
            <person name="Silva T.M."/>
            <person name="Rodrigues V.D."/>
            <person name="Paulino L.C."/>
            <person name="Vicentini R."/>
            <person name="Ferraz L.F."/>
            <person name="Ottoboni L.M."/>
        </authorList>
    </citation>
    <scope>NUCLEOTIDE SEQUENCE [LARGE SCALE GENOMIC DNA]</scope>
    <source>
        <strain evidence="11 12">SO9-6</strain>
    </source>
</reference>
<sequence>MHCPFCRHNDSKVVDSRTSDDGTSIRRRRRCTECGRRFSTLETTTISVIKRSGVTEPFDRQKIVNGVRKACQGRPVSEDDLAMLAQEVEESIRASGSAEVEAHDVGLSILPPLRRLDVVAYLRFASVYQAFDDLEDFERAIDVLRDQQAELAGQQTLVPPAAGPGGNGGVRRRSGRRPSQGTDAASEDTAAEAPEDDTVPKKAAPARRRRAKKPAETPTQPRLL</sequence>
<keyword evidence="1 8" id="KW-0678">Repressor</keyword>
<evidence type="ECO:0000313" key="11">
    <source>
        <dbReference type="EMBL" id="KHE74812.1"/>
    </source>
</evidence>
<feature type="region of interest" description="Disordered" evidence="9">
    <location>
        <begin position="1"/>
        <end position="24"/>
    </location>
</feature>
<dbReference type="GO" id="GO:0045892">
    <property type="term" value="P:negative regulation of DNA-templated transcription"/>
    <property type="evidence" value="ECO:0007669"/>
    <property type="project" value="UniProtKB-UniRule"/>
</dbReference>
<dbReference type="eggNOG" id="COG1327">
    <property type="taxonomic scope" value="Bacteria"/>
</dbReference>
<feature type="compositionally biased region" description="Acidic residues" evidence="9">
    <location>
        <begin position="185"/>
        <end position="197"/>
    </location>
</feature>
<dbReference type="HAMAP" id="MF_00440">
    <property type="entry name" value="NrdR"/>
    <property type="match status" value="1"/>
</dbReference>
<keyword evidence="3 8" id="KW-0547">Nucleotide-binding</keyword>
<keyword evidence="4 8" id="KW-0067">ATP-binding</keyword>
<evidence type="ECO:0000256" key="6">
    <source>
        <dbReference type="ARBA" id="ARBA00023125"/>
    </source>
</evidence>
<evidence type="ECO:0000256" key="9">
    <source>
        <dbReference type="SAM" id="MobiDB-lite"/>
    </source>
</evidence>
<evidence type="ECO:0000256" key="5">
    <source>
        <dbReference type="ARBA" id="ARBA00023015"/>
    </source>
</evidence>
<evidence type="ECO:0000313" key="12">
    <source>
        <dbReference type="Proteomes" id="UP000030664"/>
    </source>
</evidence>
<dbReference type="InterPro" id="IPR055173">
    <property type="entry name" value="NrdR-like_N"/>
</dbReference>
<organism evidence="11 12">
    <name type="scientific">Kocuria marina</name>
    <dbReference type="NCBI Taxonomy" id="223184"/>
    <lineage>
        <taxon>Bacteria</taxon>
        <taxon>Bacillati</taxon>
        <taxon>Actinomycetota</taxon>
        <taxon>Actinomycetes</taxon>
        <taxon>Micrococcales</taxon>
        <taxon>Micrococcaceae</taxon>
        <taxon>Kocuria</taxon>
    </lineage>
</organism>
<comment type="similarity">
    <text evidence="8">Belongs to the NrdR family.</text>
</comment>
<keyword evidence="5 8" id="KW-0805">Transcription regulation</keyword>
<feature type="compositionally biased region" description="Basic and acidic residues" evidence="9">
    <location>
        <begin position="7"/>
        <end position="24"/>
    </location>
</feature>
<evidence type="ECO:0000256" key="3">
    <source>
        <dbReference type="ARBA" id="ARBA00022741"/>
    </source>
</evidence>
<keyword evidence="8" id="KW-0862">Zinc</keyword>
<evidence type="ECO:0000256" key="7">
    <source>
        <dbReference type="ARBA" id="ARBA00023163"/>
    </source>
</evidence>
<evidence type="ECO:0000256" key="2">
    <source>
        <dbReference type="ARBA" id="ARBA00022723"/>
    </source>
</evidence>
<name>A0A0B0DF59_9MICC</name>
<feature type="domain" description="ATP-cone" evidence="10">
    <location>
        <begin position="46"/>
        <end position="136"/>
    </location>
</feature>
<gene>
    <name evidence="8" type="primary">nrdR</name>
    <name evidence="11" type="ORF">AS25_03020</name>
</gene>
<feature type="region of interest" description="Disordered" evidence="9">
    <location>
        <begin position="153"/>
        <end position="224"/>
    </location>
</feature>
<dbReference type="InterPro" id="IPR005144">
    <property type="entry name" value="ATP-cone_dom"/>
</dbReference>
<dbReference type="NCBIfam" id="TIGR00244">
    <property type="entry name" value="transcriptional regulator NrdR"/>
    <property type="match status" value="1"/>
</dbReference>
<dbReference type="AlphaFoldDB" id="A0A0B0DF59"/>
<dbReference type="Proteomes" id="UP000030664">
    <property type="component" value="Unassembled WGS sequence"/>
</dbReference>
<dbReference type="GO" id="GO:0008270">
    <property type="term" value="F:zinc ion binding"/>
    <property type="evidence" value="ECO:0007669"/>
    <property type="project" value="UniProtKB-UniRule"/>
</dbReference>
<comment type="caution">
    <text evidence="11">The sequence shown here is derived from an EMBL/GenBank/DDBJ whole genome shotgun (WGS) entry which is preliminary data.</text>
</comment>
<keyword evidence="8" id="KW-0863">Zinc-finger</keyword>
<dbReference type="Pfam" id="PF22811">
    <property type="entry name" value="Zn_ribbon_NrdR"/>
    <property type="match status" value="1"/>
</dbReference>
<proteinExistence type="inferred from homology"/>
<dbReference type="Pfam" id="PF03477">
    <property type="entry name" value="ATP-cone"/>
    <property type="match status" value="1"/>
</dbReference>
<dbReference type="GO" id="GO:0005524">
    <property type="term" value="F:ATP binding"/>
    <property type="evidence" value="ECO:0007669"/>
    <property type="project" value="UniProtKB-UniRule"/>
</dbReference>
<protein>
    <recommendedName>
        <fullName evidence="8">Transcriptional repressor NrdR</fullName>
    </recommendedName>
</protein>
<dbReference type="InterPro" id="IPR003796">
    <property type="entry name" value="RNR_NrdR-like"/>
</dbReference>
<evidence type="ECO:0000256" key="1">
    <source>
        <dbReference type="ARBA" id="ARBA00022491"/>
    </source>
</evidence>
<evidence type="ECO:0000259" key="10">
    <source>
        <dbReference type="PROSITE" id="PS51161"/>
    </source>
</evidence>
<keyword evidence="2 8" id="KW-0479">Metal-binding</keyword>
<comment type="function">
    <text evidence="8">Negatively regulates transcription of bacterial ribonucleotide reductase nrd genes and operons by binding to NrdR-boxes.</text>
</comment>
<comment type="cofactor">
    <cofactor evidence="8">
        <name>Zn(2+)</name>
        <dbReference type="ChEBI" id="CHEBI:29105"/>
    </cofactor>
    <text evidence="8">Binds 1 zinc ion.</text>
</comment>
<dbReference type="EMBL" id="JROM01000016">
    <property type="protein sequence ID" value="KHE74812.1"/>
    <property type="molecule type" value="Genomic_DNA"/>
</dbReference>
<keyword evidence="7 8" id="KW-0804">Transcription</keyword>
<accession>A0A0B0DF59</accession>
<dbReference type="GO" id="GO:0003677">
    <property type="term" value="F:DNA binding"/>
    <property type="evidence" value="ECO:0007669"/>
    <property type="project" value="UniProtKB-KW"/>
</dbReference>
<feature type="zinc finger region" evidence="8">
    <location>
        <begin position="3"/>
        <end position="34"/>
    </location>
</feature>